<geneLocation type="plasmid" evidence="1 2">
    <name>pSC2</name>
</geneLocation>
<dbReference type="KEGG" id="ppm:PPSC2_28350"/>
<reference evidence="1 2" key="1">
    <citation type="journal article" date="2011" name="J. Bacteriol.">
        <title>Complete genome sequence of Paenibacillus polymyxa SC2, a strain of plant growth-promoting Rhizobacterium with broad-spectrum antimicrobial activity.</title>
        <authorList>
            <person name="Ma M."/>
            <person name="Wang C."/>
            <person name="Ding Y."/>
            <person name="Li L."/>
            <person name="Shen D."/>
            <person name="Jiang X."/>
            <person name="Guan D."/>
            <person name="Cao F."/>
            <person name="Chen H."/>
            <person name="Feng R."/>
            <person name="Wang X."/>
            <person name="Ge Y."/>
            <person name="Yao L."/>
            <person name="Bing X."/>
            <person name="Yang X."/>
            <person name="Li J."/>
            <person name="Du B."/>
        </authorList>
    </citation>
    <scope>NUCLEOTIDE SEQUENCE [LARGE SCALE GENOMIC DNA]</scope>
    <source>
        <strain evidence="1 2">SC2</strain>
        <plasmid evidence="2">pSC2</plasmid>
    </source>
</reference>
<keyword evidence="1" id="KW-0614">Plasmid</keyword>
<dbReference type="EMBL" id="CP002214">
    <property type="protein sequence ID" value="ADO59966.2"/>
    <property type="molecule type" value="Genomic_DNA"/>
</dbReference>
<sequence>MNWYLNEQKKKKDRRNANDVAMINRKLKEVLQGISYKIDRSKYKQEVKQAERNLVSCSIWDIHYRNNMENANVALSQALLISCIINKENKSGNEHVQREVDILMRKLGNVDLGIYLEYNKLKGRSVK</sequence>
<organism evidence="1 2">
    <name type="scientific">Paenibacillus polymyxa (strain SC2)</name>
    <name type="common">Bacillus polymyxa</name>
    <dbReference type="NCBI Taxonomy" id="886882"/>
    <lineage>
        <taxon>Bacteria</taxon>
        <taxon>Bacillati</taxon>
        <taxon>Bacillota</taxon>
        <taxon>Bacilli</taxon>
        <taxon>Bacillales</taxon>
        <taxon>Paenibacillaceae</taxon>
        <taxon>Paenibacillus</taxon>
    </lineage>
</organism>
<dbReference type="HOGENOM" id="CLU_1968399_0_0_9"/>
<evidence type="ECO:0000313" key="2">
    <source>
        <dbReference type="Proteomes" id="UP000006868"/>
    </source>
</evidence>
<name>E3ELD4_PAEPS</name>
<accession>E3ELD4</accession>
<gene>
    <name evidence="1" type="ORF">PPSC2_28350</name>
</gene>
<dbReference type="Proteomes" id="UP000006868">
    <property type="component" value="Plasmid pSC2"/>
</dbReference>
<protein>
    <submittedName>
        <fullName evidence="1">Uncharacterized protein</fullName>
    </submittedName>
</protein>
<evidence type="ECO:0000313" key="1">
    <source>
        <dbReference type="EMBL" id="ADO59966.2"/>
    </source>
</evidence>
<proteinExistence type="predicted"/>
<dbReference type="PATRIC" id="fig|886882.15.peg.6013"/>
<dbReference type="AlphaFoldDB" id="E3ELD4"/>